<accession>A0AA36NEK3</accession>
<name>A0AA36NEK3_9DINO</name>
<dbReference type="EMBL" id="CAUJNA010003372">
    <property type="protein sequence ID" value="CAJ1400446.1"/>
    <property type="molecule type" value="Genomic_DNA"/>
</dbReference>
<organism evidence="1 2">
    <name type="scientific">Effrenium voratum</name>
    <dbReference type="NCBI Taxonomy" id="2562239"/>
    <lineage>
        <taxon>Eukaryota</taxon>
        <taxon>Sar</taxon>
        <taxon>Alveolata</taxon>
        <taxon>Dinophyceae</taxon>
        <taxon>Suessiales</taxon>
        <taxon>Symbiodiniaceae</taxon>
        <taxon>Effrenium</taxon>
    </lineage>
</organism>
<keyword evidence="2" id="KW-1185">Reference proteome</keyword>
<evidence type="ECO:0000313" key="1">
    <source>
        <dbReference type="EMBL" id="CAJ1400446.1"/>
    </source>
</evidence>
<comment type="caution">
    <text evidence="1">The sequence shown here is derived from an EMBL/GenBank/DDBJ whole genome shotgun (WGS) entry which is preliminary data.</text>
</comment>
<evidence type="ECO:0000313" key="2">
    <source>
        <dbReference type="Proteomes" id="UP001178507"/>
    </source>
</evidence>
<protein>
    <submittedName>
        <fullName evidence="1">Uncharacterized protein</fullName>
    </submittedName>
</protein>
<dbReference type="AlphaFoldDB" id="A0AA36NEK3"/>
<proteinExistence type="predicted"/>
<sequence length="272" mass="30924">MWDHWKKSARAVHPVFGVPDPEPGILQVACKIQTVGDVARLRQEVVTEVLGMVDDWADQTAAWFSNIPPRVAQVYRASGSRALQVPLLLHLLKHCNLPGLDELREDLTYGCQVLGTMRRGPGWLPRLDDKYSNPMNLEDFAKANTAHISSRLGGIRPDPHWQQMLDELLVEKHKGRLRDPFVTPSDWGLEQVTIPGHPLLQLDEDMVQAAFLFSVEQPDKARRIEDWTASYHACFDVPTHHTVQTLVDCLVWPQSRGYDAIPWSHDMDSAYR</sequence>
<reference evidence="1" key="1">
    <citation type="submission" date="2023-08" db="EMBL/GenBank/DDBJ databases">
        <authorList>
            <person name="Chen Y."/>
            <person name="Shah S."/>
            <person name="Dougan E. K."/>
            <person name="Thang M."/>
            <person name="Chan C."/>
        </authorList>
    </citation>
    <scope>NUCLEOTIDE SEQUENCE</scope>
</reference>
<gene>
    <name evidence="1" type="ORF">EVOR1521_LOCUS23781</name>
</gene>
<dbReference type="Proteomes" id="UP001178507">
    <property type="component" value="Unassembled WGS sequence"/>
</dbReference>